<reference evidence="1" key="1">
    <citation type="submission" date="2020-06" db="EMBL/GenBank/DDBJ databases">
        <authorList>
            <consortium name="Plant Systems Biology data submission"/>
        </authorList>
    </citation>
    <scope>NUCLEOTIDE SEQUENCE</scope>
    <source>
        <strain evidence="1">D6</strain>
    </source>
</reference>
<dbReference type="OrthoDB" id="198852at2759"/>
<proteinExistence type="predicted"/>
<dbReference type="EMBL" id="CAICTM010000290">
    <property type="protein sequence ID" value="CAB9507063.1"/>
    <property type="molecule type" value="Genomic_DNA"/>
</dbReference>
<keyword evidence="2" id="KW-1185">Reference proteome</keyword>
<accession>A0A9N8DQ36</accession>
<name>A0A9N8DQ36_9STRA</name>
<sequence length="192" mass="21660">MYNMFREAHAFNSDISRWDVSRVQSFLRVFYDAQAFNVNIGGWGTGNVVTMKETFQLASSFDQPIGGWATTKVTDMTNTFRNCPSFDQDLGSWDTTNVETFSVAGTHPKFQLSGRPLKEHQPSTGPSMHGMWVRWYHLTARFKMLSTSIKTCVIGASTSCRAQLLQALLVALDVNQLTLLNYMDRSGVHFVQ</sequence>
<organism evidence="1 2">
    <name type="scientific">Seminavis robusta</name>
    <dbReference type="NCBI Taxonomy" id="568900"/>
    <lineage>
        <taxon>Eukaryota</taxon>
        <taxon>Sar</taxon>
        <taxon>Stramenopiles</taxon>
        <taxon>Ochrophyta</taxon>
        <taxon>Bacillariophyta</taxon>
        <taxon>Bacillariophyceae</taxon>
        <taxon>Bacillariophycidae</taxon>
        <taxon>Naviculales</taxon>
        <taxon>Naviculaceae</taxon>
        <taxon>Seminavis</taxon>
    </lineage>
</organism>
<dbReference type="AlphaFoldDB" id="A0A9N8DQ36"/>
<evidence type="ECO:0008006" key="3">
    <source>
        <dbReference type="Google" id="ProtNLM"/>
    </source>
</evidence>
<gene>
    <name evidence="1" type="ORF">SEMRO_291_G109430.1</name>
</gene>
<evidence type="ECO:0000313" key="1">
    <source>
        <dbReference type="EMBL" id="CAB9507063.1"/>
    </source>
</evidence>
<protein>
    <recommendedName>
        <fullName evidence="3">BspA family leucine-rich repeat surface protein</fullName>
    </recommendedName>
</protein>
<dbReference type="InterPro" id="IPR005046">
    <property type="entry name" value="DUF285"/>
</dbReference>
<dbReference type="Proteomes" id="UP001153069">
    <property type="component" value="Unassembled WGS sequence"/>
</dbReference>
<dbReference type="Pfam" id="PF03382">
    <property type="entry name" value="DUF285"/>
    <property type="match status" value="1"/>
</dbReference>
<comment type="caution">
    <text evidence="1">The sequence shown here is derived from an EMBL/GenBank/DDBJ whole genome shotgun (WGS) entry which is preliminary data.</text>
</comment>
<evidence type="ECO:0000313" key="2">
    <source>
        <dbReference type="Proteomes" id="UP001153069"/>
    </source>
</evidence>